<gene>
    <name evidence="1" type="ORF">A7U60_g4919</name>
</gene>
<comment type="caution">
    <text evidence="1">The sequence shown here is derived from an EMBL/GenBank/DDBJ whole genome shotgun (WGS) entry which is preliminary data.</text>
</comment>
<accession>A0A9Q5N8N3</accession>
<dbReference type="Proteomes" id="UP000757232">
    <property type="component" value="Unassembled WGS sequence"/>
</dbReference>
<proteinExistence type="predicted"/>
<protein>
    <submittedName>
        <fullName evidence="1">Uncharacterized protein</fullName>
    </submittedName>
</protein>
<dbReference type="EMBL" id="LNZH02000186">
    <property type="protein sequence ID" value="OCB87961.1"/>
    <property type="molecule type" value="Genomic_DNA"/>
</dbReference>
<evidence type="ECO:0000313" key="1">
    <source>
        <dbReference type="EMBL" id="OCB87961.1"/>
    </source>
</evidence>
<evidence type="ECO:0000313" key="2">
    <source>
        <dbReference type="Proteomes" id="UP000757232"/>
    </source>
</evidence>
<name>A0A9Q5N8N3_SANBA</name>
<sequence length="138" mass="15541">MDTFPPSVCRRFSCYPFAKPDSHTALDERRTKSIKLDAAKLICGDAEGHRGALYAIERTIYHDQGSSEGEFAEGEHIGYPEEDRERDVAFQRFIPRSSRNRLITIHMSESSAAGRGGDDDEDIEDMPVATVNYLNMLI</sequence>
<dbReference type="AlphaFoldDB" id="A0A9Q5N8N3"/>
<reference evidence="1" key="1">
    <citation type="submission" date="2016-06" db="EMBL/GenBank/DDBJ databases">
        <title>Draft Genome sequence of the fungus Inonotus baumii.</title>
        <authorList>
            <person name="Zhu H."/>
            <person name="Lin W."/>
        </authorList>
    </citation>
    <scope>NUCLEOTIDE SEQUENCE</scope>
    <source>
        <strain evidence="1">821</strain>
    </source>
</reference>
<keyword evidence="2" id="KW-1185">Reference proteome</keyword>
<organism evidence="1 2">
    <name type="scientific">Sanghuangporus baumii</name>
    <name type="common">Phellinus baumii</name>
    <dbReference type="NCBI Taxonomy" id="108892"/>
    <lineage>
        <taxon>Eukaryota</taxon>
        <taxon>Fungi</taxon>
        <taxon>Dikarya</taxon>
        <taxon>Basidiomycota</taxon>
        <taxon>Agaricomycotina</taxon>
        <taxon>Agaricomycetes</taxon>
        <taxon>Hymenochaetales</taxon>
        <taxon>Hymenochaetaceae</taxon>
        <taxon>Sanghuangporus</taxon>
    </lineage>
</organism>